<sequence>AAPQPRLPGGVSGAHTLQRMIGCDLLGDGSIRGYRQIAYDGSDFIAFDIDTMTFTAADAAAQITKRNWEADETFAEHVKHYLENACPEWLRKYLIYGQAILERKELPTVRVSKKETHGILTLYCRAY</sequence>
<dbReference type="InterPro" id="IPR011162">
    <property type="entry name" value="MHC_I/II-like_Ag-recog"/>
</dbReference>
<evidence type="ECO:0000256" key="2">
    <source>
        <dbReference type="ARBA" id="ARBA00022451"/>
    </source>
</evidence>
<keyword evidence="8" id="KW-1015">Disulfide bond</keyword>
<dbReference type="OrthoDB" id="8936120at2759"/>
<dbReference type="SUPFAM" id="SSF54452">
    <property type="entry name" value="MHC antigen-recognition domain"/>
    <property type="match status" value="1"/>
</dbReference>
<evidence type="ECO:0000256" key="7">
    <source>
        <dbReference type="ARBA" id="ARBA00023136"/>
    </source>
</evidence>
<dbReference type="GO" id="GO:0009897">
    <property type="term" value="C:external side of plasma membrane"/>
    <property type="evidence" value="ECO:0007669"/>
    <property type="project" value="TreeGrafter"/>
</dbReference>
<dbReference type="AlphaFoldDB" id="A0A7L3W9G4"/>
<evidence type="ECO:0000313" key="12">
    <source>
        <dbReference type="EMBL" id="NXV72635.1"/>
    </source>
</evidence>
<evidence type="ECO:0000256" key="6">
    <source>
        <dbReference type="ARBA" id="ARBA00022989"/>
    </source>
</evidence>
<dbReference type="Proteomes" id="UP000518911">
    <property type="component" value="Unassembled WGS sequence"/>
</dbReference>
<dbReference type="GO" id="GO:0002474">
    <property type="term" value="P:antigen processing and presentation of peptide antigen via MHC class I"/>
    <property type="evidence" value="ECO:0007669"/>
    <property type="project" value="UniProtKB-KW"/>
</dbReference>
<keyword evidence="7" id="KW-0472">Membrane</keyword>
<organism evidence="12 13">
    <name type="scientific">Atlantisia rogersi</name>
    <name type="common">Inaccessible Island rail</name>
    <dbReference type="NCBI Taxonomy" id="2478892"/>
    <lineage>
        <taxon>Eukaryota</taxon>
        <taxon>Metazoa</taxon>
        <taxon>Chordata</taxon>
        <taxon>Craniata</taxon>
        <taxon>Vertebrata</taxon>
        <taxon>Euteleostomi</taxon>
        <taxon>Archelosauria</taxon>
        <taxon>Archosauria</taxon>
        <taxon>Dinosauria</taxon>
        <taxon>Saurischia</taxon>
        <taxon>Theropoda</taxon>
        <taxon>Coelurosauria</taxon>
        <taxon>Aves</taxon>
        <taxon>Neognathae</taxon>
        <taxon>Neoaves</taxon>
        <taxon>Gruiformes</taxon>
        <taxon>Rallidae</taxon>
        <taxon>Atlantisia</taxon>
    </lineage>
</organism>
<comment type="subcellular location">
    <subcellularLocation>
        <location evidence="1">Membrane</location>
        <topology evidence="1">Single-pass type I membrane protein</topology>
    </subcellularLocation>
</comment>
<dbReference type="PRINTS" id="PR01638">
    <property type="entry name" value="MHCCLASSI"/>
</dbReference>
<dbReference type="GO" id="GO:0042612">
    <property type="term" value="C:MHC class I protein complex"/>
    <property type="evidence" value="ECO:0007669"/>
    <property type="project" value="UniProtKB-KW"/>
</dbReference>
<gene>
    <name evidence="12" type="primary">Ha1f_1</name>
    <name evidence="12" type="ORF">ATLROG_R12143</name>
</gene>
<keyword evidence="5" id="KW-0391">Immunity</keyword>
<evidence type="ECO:0000259" key="11">
    <source>
        <dbReference type="Pfam" id="PF00129"/>
    </source>
</evidence>
<keyword evidence="9" id="KW-0325">Glycoprotein</keyword>
<accession>A0A7L3W9G4</accession>
<evidence type="ECO:0000313" key="13">
    <source>
        <dbReference type="Proteomes" id="UP000518911"/>
    </source>
</evidence>
<feature type="non-terminal residue" evidence="12">
    <location>
        <position position="127"/>
    </location>
</feature>
<evidence type="ECO:0000256" key="1">
    <source>
        <dbReference type="ARBA" id="ARBA00004479"/>
    </source>
</evidence>
<evidence type="ECO:0000256" key="9">
    <source>
        <dbReference type="ARBA" id="ARBA00023180"/>
    </source>
</evidence>
<dbReference type="InterPro" id="IPR037055">
    <property type="entry name" value="MHC_I-like_Ag-recog_sf"/>
</dbReference>
<keyword evidence="3" id="KW-0812">Transmembrane</keyword>
<dbReference type="Gene3D" id="3.30.500.10">
    <property type="entry name" value="MHC class I-like antigen recognition-like"/>
    <property type="match status" value="1"/>
</dbReference>
<evidence type="ECO:0000256" key="10">
    <source>
        <dbReference type="RuleBase" id="RU004439"/>
    </source>
</evidence>
<name>A0A7L3W9G4_9GRUI</name>
<dbReference type="GO" id="GO:0006955">
    <property type="term" value="P:immune response"/>
    <property type="evidence" value="ECO:0007669"/>
    <property type="project" value="TreeGrafter"/>
</dbReference>
<feature type="domain" description="MHC class I-like antigen recognition-like" evidence="11">
    <location>
        <begin position="12"/>
        <end position="101"/>
    </location>
</feature>
<evidence type="ECO:0000256" key="3">
    <source>
        <dbReference type="ARBA" id="ARBA00022692"/>
    </source>
</evidence>
<keyword evidence="2" id="KW-0490">MHC I</keyword>
<keyword evidence="6" id="KW-1133">Transmembrane helix</keyword>
<proteinExistence type="inferred from homology"/>
<keyword evidence="4" id="KW-0732">Signal</keyword>
<dbReference type="InterPro" id="IPR011161">
    <property type="entry name" value="MHC_I-like_Ag-recog"/>
</dbReference>
<comment type="similarity">
    <text evidence="10">Belongs to the MHC class I family.</text>
</comment>
<dbReference type="EMBL" id="VZUJ01049409">
    <property type="protein sequence ID" value="NXV72635.1"/>
    <property type="molecule type" value="Genomic_DNA"/>
</dbReference>
<dbReference type="PANTHER" id="PTHR16675:SF242">
    <property type="entry name" value="MAJOR HISTOCOMPATIBILITY COMPLEX CLASS I-RELATED GENE PROTEIN"/>
    <property type="match status" value="1"/>
</dbReference>
<dbReference type="GO" id="GO:0005615">
    <property type="term" value="C:extracellular space"/>
    <property type="evidence" value="ECO:0007669"/>
    <property type="project" value="TreeGrafter"/>
</dbReference>
<protein>
    <submittedName>
        <fullName evidence="12">HA1F protein</fullName>
    </submittedName>
</protein>
<feature type="non-terminal residue" evidence="12">
    <location>
        <position position="1"/>
    </location>
</feature>
<keyword evidence="13" id="KW-1185">Reference proteome</keyword>
<dbReference type="InterPro" id="IPR001039">
    <property type="entry name" value="MHC_I_a_a1/a2"/>
</dbReference>
<reference evidence="12 13" key="1">
    <citation type="submission" date="2019-09" db="EMBL/GenBank/DDBJ databases">
        <title>Bird 10,000 Genomes (B10K) Project - Family phase.</title>
        <authorList>
            <person name="Zhang G."/>
        </authorList>
    </citation>
    <scope>NUCLEOTIDE SEQUENCE [LARGE SCALE GENOMIC DNA]</scope>
    <source>
        <strain evidence="12">OUT-0055</strain>
        <tissue evidence="12">Blood</tissue>
    </source>
</reference>
<evidence type="ECO:0000256" key="5">
    <source>
        <dbReference type="ARBA" id="ARBA00022859"/>
    </source>
</evidence>
<evidence type="ECO:0000256" key="4">
    <source>
        <dbReference type="ARBA" id="ARBA00022729"/>
    </source>
</evidence>
<dbReference type="Pfam" id="PF00129">
    <property type="entry name" value="MHC_I"/>
    <property type="match status" value="1"/>
</dbReference>
<evidence type="ECO:0000256" key="8">
    <source>
        <dbReference type="ARBA" id="ARBA00023157"/>
    </source>
</evidence>
<dbReference type="InterPro" id="IPR050208">
    <property type="entry name" value="MHC_class-I_related"/>
</dbReference>
<dbReference type="PANTHER" id="PTHR16675">
    <property type="entry name" value="MHC CLASS I-RELATED"/>
    <property type="match status" value="1"/>
</dbReference>
<comment type="caution">
    <text evidence="12">The sequence shown here is derived from an EMBL/GenBank/DDBJ whole genome shotgun (WGS) entry which is preliminary data.</text>
</comment>